<dbReference type="RefSeq" id="WP_083048361.1">
    <property type="nucleotide sequence ID" value="NZ_MWQY01000003.1"/>
</dbReference>
<protein>
    <submittedName>
        <fullName evidence="1">Uncharacterized protein</fullName>
    </submittedName>
</protein>
<gene>
    <name evidence="1" type="ORF">B4O97_03470</name>
</gene>
<dbReference type="Proteomes" id="UP000192343">
    <property type="component" value="Unassembled WGS sequence"/>
</dbReference>
<organism evidence="1 2">
    <name type="scientific">Marispirochaeta aestuarii</name>
    <dbReference type="NCBI Taxonomy" id="1963862"/>
    <lineage>
        <taxon>Bacteria</taxon>
        <taxon>Pseudomonadati</taxon>
        <taxon>Spirochaetota</taxon>
        <taxon>Spirochaetia</taxon>
        <taxon>Spirochaetales</taxon>
        <taxon>Spirochaetaceae</taxon>
        <taxon>Marispirochaeta</taxon>
    </lineage>
</organism>
<dbReference type="EMBL" id="MWQY01000003">
    <property type="protein sequence ID" value="ORC37262.1"/>
    <property type="molecule type" value="Genomic_DNA"/>
</dbReference>
<sequence>MASKGVAFPTDIDTRSAMLALDMAGKTVLPEAIAETLNIVADASTKQQIKNVKRRLRVRTKYTINSMKSSRARPYQALNKARGRNIDRMFSRTGTFSSYLWTQEGGQTIKGKDGALPIPTSKARTSQDILKAIAKRYRIGGGDSLKDGEYGDTGKFFIGTPKGDGRPRGLYERKNKNKRLTMLRTLEHEEVKLKDTNFHDDAIKRYGTPQYIRAKFNQVAVRRLRRRGLSA</sequence>
<name>A0A1Y1S179_9SPIO</name>
<comment type="caution">
    <text evidence="1">The sequence shown here is derived from an EMBL/GenBank/DDBJ whole genome shotgun (WGS) entry which is preliminary data.</text>
</comment>
<proteinExistence type="predicted"/>
<accession>A0A1Y1S179</accession>
<reference evidence="1 2" key="1">
    <citation type="submission" date="2017-03" db="EMBL/GenBank/DDBJ databases">
        <title>Draft Genome sequence of Marispirochaeta sp. strain JC444.</title>
        <authorList>
            <person name="Shivani Y."/>
            <person name="Subhash Y."/>
            <person name="Sasikala C."/>
            <person name="Ramana C."/>
        </authorList>
    </citation>
    <scope>NUCLEOTIDE SEQUENCE [LARGE SCALE GENOMIC DNA]</scope>
    <source>
        <strain evidence="1 2">JC444</strain>
    </source>
</reference>
<dbReference type="AlphaFoldDB" id="A0A1Y1S179"/>
<dbReference type="STRING" id="1963862.B4O97_03470"/>
<evidence type="ECO:0000313" key="2">
    <source>
        <dbReference type="Proteomes" id="UP000192343"/>
    </source>
</evidence>
<keyword evidence="2" id="KW-1185">Reference proteome</keyword>
<evidence type="ECO:0000313" key="1">
    <source>
        <dbReference type="EMBL" id="ORC37262.1"/>
    </source>
</evidence>